<dbReference type="Proteomes" id="UP000233549">
    <property type="component" value="Unassembled WGS sequence"/>
</dbReference>
<proteinExistence type="predicted"/>
<accession>A0A2J1DGY5</accession>
<reference evidence="4 7" key="2">
    <citation type="submission" date="2020-02" db="EMBL/GenBank/DDBJ databases">
        <authorList>
            <person name="Subbiah M."/>
            <person name="Call D."/>
        </authorList>
    </citation>
    <scope>NUCLEOTIDE SEQUENCE [LARGE SCALE GENOMIC DNA]</scope>
    <source>
        <strain evidence="4 7">8375wC2</strain>
    </source>
</reference>
<evidence type="ECO:0000259" key="3">
    <source>
        <dbReference type="Pfam" id="PF14020"/>
    </source>
</evidence>
<dbReference type="EMBL" id="PITP01000005">
    <property type="protein sequence ID" value="PKD90901.1"/>
    <property type="molecule type" value="Genomic_DNA"/>
</dbReference>
<evidence type="ECO:0000313" key="4">
    <source>
        <dbReference type="EMBL" id="NEM89158.1"/>
    </source>
</evidence>
<gene>
    <name evidence="5" type="ORF">CWS33_06940</name>
    <name evidence="4" type="ORF">G3V95_27725</name>
</gene>
<keyword evidence="2" id="KW-0472">Membrane</keyword>
<dbReference type="Pfam" id="PF14020">
    <property type="entry name" value="DUF4236"/>
    <property type="match status" value="1"/>
</dbReference>
<evidence type="ECO:0000256" key="2">
    <source>
        <dbReference type="SAM" id="Phobius"/>
    </source>
</evidence>
<name>A0A2J1DGY5_ECOLX</name>
<comment type="caution">
    <text evidence="4">The sequence shown here is derived from an EMBL/GenBank/DDBJ whole genome shotgun (WGS) entry which is preliminary data.</text>
</comment>
<evidence type="ECO:0000313" key="6">
    <source>
        <dbReference type="Proteomes" id="UP000233549"/>
    </source>
</evidence>
<evidence type="ECO:0000313" key="7">
    <source>
        <dbReference type="Proteomes" id="UP000469708"/>
    </source>
</evidence>
<protein>
    <submittedName>
        <fullName evidence="4">DUF4236 domain-containing protein</fullName>
    </submittedName>
</protein>
<evidence type="ECO:0000313" key="5">
    <source>
        <dbReference type="EMBL" id="PKD90901.1"/>
    </source>
</evidence>
<dbReference type="InterPro" id="IPR025330">
    <property type="entry name" value="DUF4236"/>
</dbReference>
<reference evidence="5 6" key="1">
    <citation type="submission" date="2017-12" db="EMBL/GenBank/DDBJ databases">
        <title>Rapid rising of carbapenem-resistant Enterobacteriaceae(CRE) and emergence of colistin resistance genemcr-1 in CRE in the hospital of Henan, China.</title>
        <authorList>
            <person name="Sun Q."/>
            <person name="Zhang R."/>
            <person name="Li Y."/>
            <person name="Shen Y."/>
            <person name="Zhang Y."/>
            <person name="Yang J."/>
            <person name="Shu L."/>
            <person name="Zhou H."/>
            <person name="Wang Y."/>
            <person name="Wang B."/>
            <person name="Shen Z."/>
        </authorList>
    </citation>
    <scope>NUCLEOTIDE SEQUENCE [LARGE SCALE GENOMIC DNA]</scope>
    <source>
        <strain evidence="5 6">3512</strain>
    </source>
</reference>
<dbReference type="GeneID" id="57430684"/>
<sequence>MGFRFRKRIRIAPGLAINISKSGVSTSIGPKGATTNISGRGIKTTVGIPGSGLSYTVGPGKKSGKATSEEEFSEQEPTAQREGIHWWRLAVFIIAAIVLSQIFKQ</sequence>
<dbReference type="Proteomes" id="UP000469708">
    <property type="component" value="Unassembled WGS sequence"/>
</dbReference>
<feature type="region of interest" description="Disordered" evidence="1">
    <location>
        <begin position="56"/>
        <end position="80"/>
    </location>
</feature>
<feature type="domain" description="DUF4236" evidence="3">
    <location>
        <begin position="3"/>
        <end position="56"/>
    </location>
</feature>
<keyword evidence="2" id="KW-1133">Transmembrane helix</keyword>
<dbReference type="EMBL" id="JAAGYI010000278">
    <property type="protein sequence ID" value="NEM89158.1"/>
    <property type="molecule type" value="Genomic_DNA"/>
</dbReference>
<feature type="transmembrane region" description="Helical" evidence="2">
    <location>
        <begin position="86"/>
        <end position="103"/>
    </location>
</feature>
<evidence type="ECO:0000256" key="1">
    <source>
        <dbReference type="SAM" id="MobiDB-lite"/>
    </source>
</evidence>
<dbReference type="RefSeq" id="WP_000506882.1">
    <property type="nucleotide sequence ID" value="NZ_BGLY01000054.1"/>
</dbReference>
<keyword evidence="2" id="KW-0812">Transmembrane</keyword>
<dbReference type="AlphaFoldDB" id="A0A2J1DGY5"/>
<organism evidence="4 7">
    <name type="scientific">Escherichia coli</name>
    <dbReference type="NCBI Taxonomy" id="562"/>
    <lineage>
        <taxon>Bacteria</taxon>
        <taxon>Pseudomonadati</taxon>
        <taxon>Pseudomonadota</taxon>
        <taxon>Gammaproteobacteria</taxon>
        <taxon>Enterobacterales</taxon>
        <taxon>Enterobacteriaceae</taxon>
        <taxon>Escherichia</taxon>
    </lineage>
</organism>